<accession>A0A3A9WBX9</accession>
<proteinExistence type="predicted"/>
<organism evidence="2 5">
    <name type="scientific">Streptomyces radicis</name>
    <dbReference type="NCBI Taxonomy" id="1750517"/>
    <lineage>
        <taxon>Bacteria</taxon>
        <taxon>Bacillati</taxon>
        <taxon>Actinomycetota</taxon>
        <taxon>Actinomycetes</taxon>
        <taxon>Kitasatosporales</taxon>
        <taxon>Streptomycetaceae</taxon>
        <taxon>Streptomyces</taxon>
    </lineage>
</organism>
<dbReference type="EMBL" id="RBDY01000014">
    <property type="protein sequence ID" value="RKN20355.1"/>
    <property type="molecule type" value="Genomic_DNA"/>
</dbReference>
<feature type="region of interest" description="Disordered" evidence="1">
    <location>
        <begin position="1"/>
        <end position="66"/>
    </location>
</feature>
<evidence type="ECO:0000256" key="1">
    <source>
        <dbReference type="SAM" id="MobiDB-lite"/>
    </source>
</evidence>
<comment type="caution">
    <text evidence="2">The sequence shown here is derived from an EMBL/GenBank/DDBJ whole genome shotgun (WGS) entry which is preliminary data.</text>
</comment>
<dbReference type="AlphaFoldDB" id="A0A3A9WBX9"/>
<dbReference type="SUPFAM" id="SSF141130">
    <property type="entry name" value="Acetamidase/Formamidase-like"/>
    <property type="match status" value="1"/>
</dbReference>
<dbReference type="Gene3D" id="3.10.28.20">
    <property type="entry name" value="Acetamidase/Formamidase-like domains"/>
    <property type="match status" value="1"/>
</dbReference>
<sequence>MRPNRIGRDVSLTAGSLPRTSDDKTPLPYWCPTGQDVRDVPLRHRAARRPPAPCPPDTPRPAHAPEPLRKVSAPLVEHRLDPVPDTVTDVFSADLPPVLSVDPGDSVVVRSLDASGHLERQRTPGEPRPLLIDERRGHCLAGPIEVRGAAPGMALAVRLDALRPDGWGWTVAGGRDTPVNRRLGLVGSDPTWLLWELDAEQGTGTDQFGHTVPLAPFLGVIGMPPPEPGEHSTVPPRVFGGGNIDCRELVAGSTLFLPVTVEGALLCVGDGHAAQGDGEASGTAIECGMTTRLTLDLVPEPALPTAYAVTPAGRVTFGFSPDLNEATGQALEAMVTWLAALLGLTPAAALAVSSAAVQLRVTQVANETWGVHALLPEGAVRGR</sequence>
<dbReference type="OrthoDB" id="9785236at2"/>
<dbReference type="Pfam" id="PF03069">
    <property type="entry name" value="FmdA_AmdA"/>
    <property type="match status" value="2"/>
</dbReference>
<evidence type="ECO:0000313" key="4">
    <source>
        <dbReference type="Proteomes" id="UP000268652"/>
    </source>
</evidence>
<reference evidence="4 5" key="1">
    <citation type="submission" date="2018-09" db="EMBL/GenBank/DDBJ databases">
        <title>Streptomyces sp. nov. DS1-2, an endophytic actinomycete isolated from roots of Dendrobium scabrilingue.</title>
        <authorList>
            <person name="Kuncharoen N."/>
            <person name="Kudo T."/>
            <person name="Ohkuma M."/>
            <person name="Yuki M."/>
            <person name="Tanasupawat S."/>
        </authorList>
    </citation>
    <scope>NUCLEOTIDE SEQUENCE [LARGE SCALE GENOMIC DNA]</scope>
    <source>
        <strain evidence="2 5">AZ1-7</strain>
        <strain evidence="3 4">DS1-2</strain>
    </source>
</reference>
<gene>
    <name evidence="3" type="ORF">D7318_19445</name>
    <name evidence="2" type="ORF">D7319_31325</name>
</gene>
<dbReference type="PANTHER" id="PTHR31891:SF1">
    <property type="entry name" value="FORMAMIDASE C869.04-RELATED"/>
    <property type="match status" value="1"/>
</dbReference>
<protein>
    <submittedName>
        <fullName evidence="2">Acetamidase</fullName>
    </submittedName>
</protein>
<feature type="compositionally biased region" description="Pro residues" evidence="1">
    <location>
        <begin position="50"/>
        <end position="64"/>
    </location>
</feature>
<dbReference type="InterPro" id="IPR004304">
    <property type="entry name" value="FmdA_AmdA"/>
</dbReference>
<evidence type="ECO:0000313" key="3">
    <source>
        <dbReference type="EMBL" id="RKN20355.1"/>
    </source>
</evidence>
<keyword evidence="4" id="KW-1185">Reference proteome</keyword>
<dbReference type="Proteomes" id="UP000268652">
    <property type="component" value="Unassembled WGS sequence"/>
</dbReference>
<evidence type="ECO:0000313" key="5">
    <source>
        <dbReference type="Proteomes" id="UP000275024"/>
    </source>
</evidence>
<dbReference type="Gene3D" id="2.60.120.580">
    <property type="entry name" value="Acetamidase/Formamidase-like domains"/>
    <property type="match status" value="2"/>
</dbReference>
<dbReference type="Proteomes" id="UP000275024">
    <property type="component" value="Unassembled WGS sequence"/>
</dbReference>
<dbReference type="EMBL" id="RBDX01000048">
    <property type="protein sequence ID" value="RKN03527.1"/>
    <property type="molecule type" value="Genomic_DNA"/>
</dbReference>
<dbReference type="GO" id="GO:0016811">
    <property type="term" value="F:hydrolase activity, acting on carbon-nitrogen (but not peptide) bonds, in linear amides"/>
    <property type="evidence" value="ECO:0007669"/>
    <property type="project" value="InterPro"/>
</dbReference>
<evidence type="ECO:0000313" key="2">
    <source>
        <dbReference type="EMBL" id="RKN03527.1"/>
    </source>
</evidence>
<name>A0A3A9WBX9_9ACTN</name>
<dbReference type="PANTHER" id="PTHR31891">
    <property type="entry name" value="FORMAMIDASE C869.04-RELATED"/>
    <property type="match status" value="1"/>
</dbReference>